<evidence type="ECO:0000313" key="3">
    <source>
        <dbReference type="EMBL" id="SFE92602.1"/>
    </source>
</evidence>
<protein>
    <submittedName>
        <fullName evidence="3">Glycogen debranching enzyme (Alpha-1,6-glucosidase)</fullName>
    </submittedName>
</protein>
<dbReference type="SUPFAM" id="SSF48208">
    <property type="entry name" value="Six-hairpin glycosidases"/>
    <property type="match status" value="1"/>
</dbReference>
<evidence type="ECO:0000259" key="2">
    <source>
        <dbReference type="Pfam" id="PF14742"/>
    </source>
</evidence>
<dbReference type="InterPro" id="IPR008928">
    <property type="entry name" value="6-hairpin_glycosidase_sf"/>
</dbReference>
<keyword evidence="4" id="KW-1185">Reference proteome</keyword>
<accession>A0A1I2EI09</accession>
<dbReference type="EMBL" id="FONG01000006">
    <property type="protein sequence ID" value="SFE92602.1"/>
    <property type="molecule type" value="Genomic_DNA"/>
</dbReference>
<dbReference type="InterPro" id="IPR032856">
    <property type="entry name" value="GDE_N_bis"/>
</dbReference>
<gene>
    <name evidence="3" type="ORF">SAMN05216251_106231</name>
</gene>
<dbReference type="STRING" id="380248.SAMN05216251_106231"/>
<proteinExistence type="predicted"/>
<dbReference type="Proteomes" id="UP000199323">
    <property type="component" value="Unassembled WGS sequence"/>
</dbReference>
<evidence type="ECO:0000313" key="4">
    <source>
        <dbReference type="Proteomes" id="UP000199323"/>
    </source>
</evidence>
<organism evidence="3 4">
    <name type="scientific">Actinacidiphila alni</name>
    <dbReference type="NCBI Taxonomy" id="380248"/>
    <lineage>
        <taxon>Bacteria</taxon>
        <taxon>Bacillati</taxon>
        <taxon>Actinomycetota</taxon>
        <taxon>Actinomycetes</taxon>
        <taxon>Kitasatosporales</taxon>
        <taxon>Streptomycetaceae</taxon>
        <taxon>Actinacidiphila</taxon>
    </lineage>
</organism>
<feature type="domain" description="Putative glycogen debranching enzyme N-terminal" evidence="2">
    <location>
        <begin position="32"/>
        <end position="207"/>
    </location>
</feature>
<evidence type="ECO:0000256" key="1">
    <source>
        <dbReference type="SAM" id="MobiDB-lite"/>
    </source>
</evidence>
<feature type="region of interest" description="Disordered" evidence="1">
    <location>
        <begin position="210"/>
        <end position="231"/>
    </location>
</feature>
<reference evidence="3 4" key="1">
    <citation type="submission" date="2016-10" db="EMBL/GenBank/DDBJ databases">
        <authorList>
            <person name="de Groot N.N."/>
        </authorList>
    </citation>
    <scope>NUCLEOTIDE SEQUENCE [LARGE SCALE GENOMIC DNA]</scope>
    <source>
        <strain evidence="3 4">CGMCC 4.3510</strain>
    </source>
</reference>
<dbReference type="InterPro" id="IPR012341">
    <property type="entry name" value="6hp_glycosidase-like_sf"/>
</dbReference>
<feature type="region of interest" description="Disordered" evidence="1">
    <location>
        <begin position="1"/>
        <end position="20"/>
    </location>
</feature>
<name>A0A1I2EI09_9ACTN</name>
<dbReference type="Pfam" id="PF14742">
    <property type="entry name" value="GDE_N_bis"/>
    <property type="match status" value="1"/>
</dbReference>
<sequence>MSTSVSAPTAGRQRRAAPGPVPVHDAVICVAAPALAVSAPHGQLRAEGLDGFYRDGRRLLSRCELRVAGAEPVTVQARTLDAGRARFTAVVRTPGDRGPDPAVTVERIRSADGGERITFANAGPVGLRLPVEIGFGTDLAPLSAVAAGQPGPEVPCAVSGSGLRWANGDDTARVAATPAPDVALASSGVLGWELELPPGAARTIELRVEPAPAPTTADGARTPTGDRPPPMWAQARLESDDPRAGPLLDASLGDLQALLLRAPDHPGDSYVAAGAPWRIGLAPADALWAARMALPFGTRLAAGTLRTLARVQDPATGRVPGVPRHSGPHLPPLCSGVEATLLFVTVLAEAHRWGLPDREVEPLLPAAERCLGWLRAATTDAGLVTDPTADGWLRSEVQAYAHRAALQGALLLDAFGRTGADGWRTHASALRAGFRRSLWADDAGGGRPLSARAADGRPVPVLTSSLAHLLDTGLLDGGALAPGLLDKGQTEQLGRLFAAPDLDSGWGLRTMSGKIPGFSPFGHRSGAVRVHETALAVSGLAAAGLGKEASALVGGVLDAAAGFGLRLPEMYGGERRSPGAAPCPHPTACRPAAVAAAGAVHLLMALVGVRPDAPGGTVAVRPVGTAPLGALRLSGLRVAEQPFSVRVSRMGMAMIEEAAPGLRLGS</sequence>
<dbReference type="Gene3D" id="1.50.10.10">
    <property type="match status" value="1"/>
</dbReference>
<dbReference type="GO" id="GO:0005975">
    <property type="term" value="P:carbohydrate metabolic process"/>
    <property type="evidence" value="ECO:0007669"/>
    <property type="project" value="InterPro"/>
</dbReference>
<dbReference type="RefSeq" id="WP_245796016.1">
    <property type="nucleotide sequence ID" value="NZ_FONG01000006.1"/>
</dbReference>
<dbReference type="AlphaFoldDB" id="A0A1I2EI09"/>